<name>A0A7S7SPR2_PALFE</name>
<proteinExistence type="predicted"/>
<dbReference type="RefSeq" id="WP_194453520.1">
    <property type="nucleotide sequence ID" value="NZ_CP063849.1"/>
</dbReference>
<dbReference type="SUPFAM" id="SSF82771">
    <property type="entry name" value="GIY-YIG endonuclease"/>
    <property type="match status" value="1"/>
</dbReference>
<dbReference type="CDD" id="cd10449">
    <property type="entry name" value="GIY-YIG_SLX1_like"/>
    <property type="match status" value="1"/>
</dbReference>
<organism evidence="2 3">
    <name type="scientific">Paludibaculum fermentans</name>
    <dbReference type="NCBI Taxonomy" id="1473598"/>
    <lineage>
        <taxon>Bacteria</taxon>
        <taxon>Pseudomonadati</taxon>
        <taxon>Acidobacteriota</taxon>
        <taxon>Terriglobia</taxon>
        <taxon>Bryobacterales</taxon>
        <taxon>Bryobacteraceae</taxon>
        <taxon>Paludibaculum</taxon>
    </lineage>
</organism>
<evidence type="ECO:0000313" key="2">
    <source>
        <dbReference type="EMBL" id="QOY91866.1"/>
    </source>
</evidence>
<dbReference type="PROSITE" id="PS50164">
    <property type="entry name" value="GIY_YIG"/>
    <property type="match status" value="1"/>
</dbReference>
<dbReference type="Proteomes" id="UP000593892">
    <property type="component" value="Chromosome"/>
</dbReference>
<sequence>MHYVYLLQSQTHPNQRYIGLTSDLKSRLQKHNEGGSPHTSQYRPWSLQTYVAFQTRPQAAAFESYLKSASGRAFANKRLWP</sequence>
<evidence type="ECO:0000259" key="1">
    <source>
        <dbReference type="PROSITE" id="PS50164"/>
    </source>
</evidence>
<accession>A0A7S7SPR2</accession>
<keyword evidence="3" id="KW-1185">Reference proteome</keyword>
<gene>
    <name evidence="2" type="ORF">IRI77_00075</name>
</gene>
<dbReference type="InterPro" id="IPR035901">
    <property type="entry name" value="GIY-YIG_endonuc_sf"/>
</dbReference>
<dbReference type="KEGG" id="pfer:IRI77_00075"/>
<dbReference type="AlphaFoldDB" id="A0A7S7SPR2"/>
<feature type="domain" description="GIY-YIG" evidence="1">
    <location>
        <begin position="1"/>
        <end position="77"/>
    </location>
</feature>
<dbReference type="Gene3D" id="3.40.1440.10">
    <property type="entry name" value="GIY-YIG endonuclease"/>
    <property type="match status" value="1"/>
</dbReference>
<reference evidence="2 3" key="1">
    <citation type="submission" date="2020-10" db="EMBL/GenBank/DDBJ databases">
        <title>Complete genome sequence of Paludibaculum fermentans P105T, a facultatively anaerobic acidobacterium capable of dissimilatory Fe(III) reduction.</title>
        <authorList>
            <person name="Dedysh S.N."/>
            <person name="Beletsky A.V."/>
            <person name="Kulichevskaya I.S."/>
            <person name="Mardanov A.V."/>
            <person name="Ravin N.V."/>
        </authorList>
    </citation>
    <scope>NUCLEOTIDE SEQUENCE [LARGE SCALE GENOMIC DNA]</scope>
    <source>
        <strain evidence="2 3">P105</strain>
    </source>
</reference>
<dbReference type="InterPro" id="IPR000305">
    <property type="entry name" value="GIY-YIG_endonuc"/>
</dbReference>
<evidence type="ECO:0000313" key="3">
    <source>
        <dbReference type="Proteomes" id="UP000593892"/>
    </source>
</evidence>
<dbReference type="Pfam" id="PF01541">
    <property type="entry name" value="GIY-YIG"/>
    <property type="match status" value="1"/>
</dbReference>
<protein>
    <submittedName>
        <fullName evidence="2">GIY-YIG nuclease family protein</fullName>
    </submittedName>
</protein>
<dbReference type="EMBL" id="CP063849">
    <property type="protein sequence ID" value="QOY91866.1"/>
    <property type="molecule type" value="Genomic_DNA"/>
</dbReference>